<name>A0A9K3KL82_9STRA</name>
<organism evidence="2 3">
    <name type="scientific">Nitzschia inconspicua</name>
    <dbReference type="NCBI Taxonomy" id="303405"/>
    <lineage>
        <taxon>Eukaryota</taxon>
        <taxon>Sar</taxon>
        <taxon>Stramenopiles</taxon>
        <taxon>Ochrophyta</taxon>
        <taxon>Bacillariophyta</taxon>
        <taxon>Bacillariophyceae</taxon>
        <taxon>Bacillariophycidae</taxon>
        <taxon>Bacillariales</taxon>
        <taxon>Bacillariaceae</taxon>
        <taxon>Nitzschia</taxon>
    </lineage>
</organism>
<evidence type="ECO:0000313" key="3">
    <source>
        <dbReference type="Proteomes" id="UP000693970"/>
    </source>
</evidence>
<dbReference type="EMBL" id="JAGRRH010000022">
    <property type="protein sequence ID" value="KAG7345752.1"/>
    <property type="molecule type" value="Genomic_DNA"/>
</dbReference>
<evidence type="ECO:0000256" key="1">
    <source>
        <dbReference type="SAM" id="MobiDB-lite"/>
    </source>
</evidence>
<proteinExistence type="predicted"/>
<protein>
    <submittedName>
        <fullName evidence="2">Uncharacterized protein</fullName>
    </submittedName>
</protein>
<reference evidence="2" key="1">
    <citation type="journal article" date="2021" name="Sci. Rep.">
        <title>Diploid genomic architecture of Nitzschia inconspicua, an elite biomass production diatom.</title>
        <authorList>
            <person name="Oliver A."/>
            <person name="Podell S."/>
            <person name="Pinowska A."/>
            <person name="Traller J.C."/>
            <person name="Smith S.R."/>
            <person name="McClure R."/>
            <person name="Beliaev A."/>
            <person name="Bohutskyi P."/>
            <person name="Hill E.A."/>
            <person name="Rabines A."/>
            <person name="Zheng H."/>
            <person name="Allen L.Z."/>
            <person name="Kuo A."/>
            <person name="Grigoriev I.V."/>
            <person name="Allen A.E."/>
            <person name="Hazlebeck D."/>
            <person name="Allen E.E."/>
        </authorList>
    </citation>
    <scope>NUCLEOTIDE SEQUENCE</scope>
    <source>
        <strain evidence="2">Hildebrandi</strain>
    </source>
</reference>
<evidence type="ECO:0000313" key="2">
    <source>
        <dbReference type="EMBL" id="KAG7345752.1"/>
    </source>
</evidence>
<reference evidence="2" key="2">
    <citation type="submission" date="2021-04" db="EMBL/GenBank/DDBJ databases">
        <authorList>
            <person name="Podell S."/>
        </authorList>
    </citation>
    <scope>NUCLEOTIDE SEQUENCE</scope>
    <source>
        <strain evidence="2">Hildebrandi</strain>
    </source>
</reference>
<dbReference type="AlphaFoldDB" id="A0A9K3KL82"/>
<accession>A0A9K3KL82</accession>
<keyword evidence="3" id="KW-1185">Reference proteome</keyword>
<feature type="region of interest" description="Disordered" evidence="1">
    <location>
        <begin position="228"/>
        <end position="255"/>
    </location>
</feature>
<gene>
    <name evidence="2" type="ORF">IV203_033283</name>
</gene>
<sequence length="255" mass="28072">MNGRFLQEVASADVVIDDSLVCVTSGNGRSSSCRTYYKVVKDYQVINKIKQAFRFLFNQMFGRKGHSEHLSETGTIFSNVVTTDAIFSFDRHTTQSPLIRTNTTPQITGVMSVIAHRPPAPLNNIMSEPPSTFAQQGSMSMKAFASSEQMTQLVGRQRRDEYERATVLLQRARSRLPVVSGNMDAIVLHRAIIRASIPSSITSLGLASEASQQRLKLLTVITAVQRASATHSQSDPSEKHSSVGVTPRPCVKRCT</sequence>
<comment type="caution">
    <text evidence="2">The sequence shown here is derived from an EMBL/GenBank/DDBJ whole genome shotgun (WGS) entry which is preliminary data.</text>
</comment>
<dbReference type="Proteomes" id="UP000693970">
    <property type="component" value="Unassembled WGS sequence"/>
</dbReference>